<evidence type="ECO:0000256" key="1">
    <source>
        <dbReference type="SAM" id="Phobius"/>
    </source>
</evidence>
<accession>A0A7T5UIB0</accession>
<feature type="transmembrane region" description="Helical" evidence="1">
    <location>
        <begin position="28"/>
        <end position="46"/>
    </location>
</feature>
<sequence>MNNALQDDPAITRAAAELKLRREKTHFGIARFFAIATAATSLLILSRMDNGDDFDLHAKVASKPEYHDLATDYENRIRLACAFFTVMGGVNCEYRRRKLKKAQETVDNLPRGPRP</sequence>
<gene>
    <name evidence="2" type="ORF">HYS17_05780</name>
</gene>
<keyword evidence="1" id="KW-0812">Transmembrane</keyword>
<dbReference type="AlphaFoldDB" id="A0A7T5UIB0"/>
<reference evidence="2 3" key="1">
    <citation type="submission" date="2020-07" db="EMBL/GenBank/DDBJ databases">
        <title>Huge and variable diversity of episymbiotic CPR bacteria and DPANN archaea in groundwater ecosystems.</title>
        <authorList>
            <person name="He C.Y."/>
            <person name="Keren R."/>
            <person name="Whittaker M."/>
            <person name="Farag I.F."/>
            <person name="Doudna J."/>
            <person name="Cate J.H.D."/>
            <person name="Banfield J.F."/>
        </authorList>
    </citation>
    <scope>NUCLEOTIDE SEQUENCE [LARGE SCALE GENOMIC DNA]</scope>
    <source>
        <strain evidence="2">NC_groundwater_70_Ag_B-0.1um_54_66</strain>
    </source>
</reference>
<evidence type="ECO:0000313" key="3">
    <source>
        <dbReference type="Proteomes" id="UP000595362"/>
    </source>
</evidence>
<evidence type="ECO:0000313" key="2">
    <source>
        <dbReference type="EMBL" id="QQG37270.1"/>
    </source>
</evidence>
<proteinExistence type="predicted"/>
<organism evidence="2 3">
    <name type="scientific">Micavibrio aeruginosavorus</name>
    <dbReference type="NCBI Taxonomy" id="349221"/>
    <lineage>
        <taxon>Bacteria</taxon>
        <taxon>Pseudomonadati</taxon>
        <taxon>Bdellovibrionota</taxon>
        <taxon>Bdellovibrionia</taxon>
        <taxon>Bdellovibrionales</taxon>
        <taxon>Pseudobdellovibrionaceae</taxon>
        <taxon>Micavibrio</taxon>
    </lineage>
</organism>
<keyword evidence="1" id="KW-0472">Membrane</keyword>
<dbReference type="EMBL" id="CP066681">
    <property type="protein sequence ID" value="QQG37270.1"/>
    <property type="molecule type" value="Genomic_DNA"/>
</dbReference>
<protein>
    <submittedName>
        <fullName evidence="2">Uncharacterized protein</fullName>
    </submittedName>
</protein>
<dbReference type="Proteomes" id="UP000595362">
    <property type="component" value="Chromosome"/>
</dbReference>
<keyword evidence="1" id="KW-1133">Transmembrane helix</keyword>
<name>A0A7T5UIB0_9BACT</name>